<name>A0A8H6CQ79_9LECA</name>
<feature type="domain" description="Zn(2)-C6 fungal-type" evidence="3">
    <location>
        <begin position="37"/>
        <end position="67"/>
    </location>
</feature>
<dbReference type="EMBL" id="JACCJC010000085">
    <property type="protein sequence ID" value="KAF6227543.1"/>
    <property type="molecule type" value="Genomic_DNA"/>
</dbReference>
<evidence type="ECO:0000313" key="4">
    <source>
        <dbReference type="EMBL" id="KAF6227543.1"/>
    </source>
</evidence>
<evidence type="ECO:0000256" key="2">
    <source>
        <dbReference type="SAM" id="MobiDB-lite"/>
    </source>
</evidence>
<dbReference type="PROSITE" id="PS50048">
    <property type="entry name" value="ZN2_CY6_FUNGAL_2"/>
    <property type="match status" value="1"/>
</dbReference>
<evidence type="ECO:0000259" key="3">
    <source>
        <dbReference type="PROSITE" id="PS50048"/>
    </source>
</evidence>
<organism evidence="4 5">
    <name type="scientific">Letharia columbiana</name>
    <dbReference type="NCBI Taxonomy" id="112416"/>
    <lineage>
        <taxon>Eukaryota</taxon>
        <taxon>Fungi</taxon>
        <taxon>Dikarya</taxon>
        <taxon>Ascomycota</taxon>
        <taxon>Pezizomycotina</taxon>
        <taxon>Lecanoromycetes</taxon>
        <taxon>OSLEUM clade</taxon>
        <taxon>Lecanoromycetidae</taxon>
        <taxon>Lecanorales</taxon>
        <taxon>Lecanorineae</taxon>
        <taxon>Parmeliaceae</taxon>
        <taxon>Letharia</taxon>
    </lineage>
</organism>
<evidence type="ECO:0000313" key="5">
    <source>
        <dbReference type="Proteomes" id="UP000578531"/>
    </source>
</evidence>
<dbReference type="SMART" id="SM00066">
    <property type="entry name" value="GAL4"/>
    <property type="match status" value="1"/>
</dbReference>
<dbReference type="SUPFAM" id="SSF57701">
    <property type="entry name" value="Zn2/Cys6 DNA-binding domain"/>
    <property type="match status" value="1"/>
</dbReference>
<dbReference type="CDD" id="cd00067">
    <property type="entry name" value="GAL4"/>
    <property type="match status" value="1"/>
</dbReference>
<gene>
    <name evidence="4" type="ORF">HO173_012182</name>
</gene>
<dbReference type="InterPro" id="IPR036864">
    <property type="entry name" value="Zn2-C6_fun-type_DNA-bd_sf"/>
</dbReference>
<comment type="caution">
    <text evidence="4">The sequence shown here is derived from an EMBL/GenBank/DDBJ whole genome shotgun (WGS) entry which is preliminary data.</text>
</comment>
<sequence>MFGTLRYDAQNDDTHFIERTTDPLNGKGEGQRPRYSACDKCRAKKQRCGGRRDGCERCLRTSSECVYSLQGKGRGRRKRNVTKDKGFSIGDSALDAAKLSTANKPQQPAPGEFTQKMEDFADDTMGSFMPVNSLENDIPTPGLIQSDMLPGFDGRTIDDYLDSNYISTLPSQQDFDPDFYFASHCESLESTPVDALSDISSVFEQAQLLPSPSDFDLNSYVSRSPLSPLHSFSDGLPSPQSTPQARPATPSSKVHLNKDGPATVMQDNCRCLSIMVILLEDLETKARHVDTAALDSILVSQKEALGRCNSVLDCSTCFLRSEYVLLLGMVTERLASLCESTVAKYLDDVTDGTPVRESTADGKHHGRENPMDDIKVCLGGYEIETPDERVGLVRMLIVMQLQSLRKFMRKFIEGVATAVASRREGKTQVLKVQAAEQRLARLMQSIRESSKT</sequence>
<dbReference type="PROSITE" id="PS00463">
    <property type="entry name" value="ZN2_CY6_FUNGAL_1"/>
    <property type="match status" value="1"/>
</dbReference>
<dbReference type="Pfam" id="PF00172">
    <property type="entry name" value="Zn_clus"/>
    <property type="match status" value="1"/>
</dbReference>
<dbReference type="RefSeq" id="XP_037159034.1">
    <property type="nucleotide sequence ID" value="XM_037314054.1"/>
</dbReference>
<proteinExistence type="predicted"/>
<dbReference type="Gene3D" id="4.10.240.10">
    <property type="entry name" value="Zn(2)-C6 fungal-type DNA-binding domain"/>
    <property type="match status" value="1"/>
</dbReference>
<keyword evidence="1" id="KW-0539">Nucleus</keyword>
<dbReference type="GO" id="GO:0008270">
    <property type="term" value="F:zinc ion binding"/>
    <property type="evidence" value="ECO:0007669"/>
    <property type="project" value="InterPro"/>
</dbReference>
<accession>A0A8H6CQ79</accession>
<protein>
    <recommendedName>
        <fullName evidence="3">Zn(2)-C6 fungal-type domain-containing protein</fullName>
    </recommendedName>
</protein>
<reference evidence="4 5" key="1">
    <citation type="journal article" date="2020" name="Genomics">
        <title>Complete, high-quality genomes from long-read metagenomic sequencing of two wolf lichen thalli reveals enigmatic genome architecture.</title>
        <authorList>
            <person name="McKenzie S.K."/>
            <person name="Walston R.F."/>
            <person name="Allen J.L."/>
        </authorList>
    </citation>
    <scope>NUCLEOTIDE SEQUENCE [LARGE SCALE GENOMIC DNA]</scope>
    <source>
        <strain evidence="4">WasteWater2</strain>
    </source>
</reference>
<feature type="compositionally biased region" description="Polar residues" evidence="2">
    <location>
        <begin position="238"/>
        <end position="254"/>
    </location>
</feature>
<dbReference type="GeneID" id="59293818"/>
<evidence type="ECO:0000256" key="1">
    <source>
        <dbReference type="ARBA" id="ARBA00023242"/>
    </source>
</evidence>
<dbReference type="AlphaFoldDB" id="A0A8H6CQ79"/>
<dbReference type="InterPro" id="IPR001138">
    <property type="entry name" value="Zn2Cys6_DnaBD"/>
</dbReference>
<keyword evidence="5" id="KW-1185">Reference proteome</keyword>
<dbReference type="GO" id="GO:0000981">
    <property type="term" value="F:DNA-binding transcription factor activity, RNA polymerase II-specific"/>
    <property type="evidence" value="ECO:0007669"/>
    <property type="project" value="InterPro"/>
</dbReference>
<dbReference type="Proteomes" id="UP000578531">
    <property type="component" value="Unassembled WGS sequence"/>
</dbReference>
<dbReference type="OrthoDB" id="2740448at2759"/>
<feature type="region of interest" description="Disordered" evidence="2">
    <location>
        <begin position="231"/>
        <end position="259"/>
    </location>
</feature>